<dbReference type="Proteomes" id="UP001501447">
    <property type="component" value="Unassembled WGS sequence"/>
</dbReference>
<organism evidence="1 2">
    <name type="scientific">Streptomyces axinellae</name>
    <dbReference type="NCBI Taxonomy" id="552788"/>
    <lineage>
        <taxon>Bacteria</taxon>
        <taxon>Bacillati</taxon>
        <taxon>Actinomycetota</taxon>
        <taxon>Actinomycetes</taxon>
        <taxon>Kitasatosporales</taxon>
        <taxon>Streptomycetaceae</taxon>
        <taxon>Streptomyces</taxon>
    </lineage>
</organism>
<reference evidence="1 2" key="1">
    <citation type="journal article" date="2019" name="Int. J. Syst. Evol. Microbiol.">
        <title>The Global Catalogue of Microorganisms (GCM) 10K type strain sequencing project: providing services to taxonomists for standard genome sequencing and annotation.</title>
        <authorList>
            <consortium name="The Broad Institute Genomics Platform"/>
            <consortium name="The Broad Institute Genome Sequencing Center for Infectious Disease"/>
            <person name="Wu L."/>
            <person name="Ma J."/>
        </authorList>
    </citation>
    <scope>NUCLEOTIDE SEQUENCE [LARGE SCALE GENOMIC DNA]</scope>
    <source>
        <strain evidence="1 2">JCM 16373</strain>
    </source>
</reference>
<protein>
    <submittedName>
        <fullName evidence="1">Uncharacterized protein</fullName>
    </submittedName>
</protein>
<accession>A0ABN3PZ00</accession>
<evidence type="ECO:0000313" key="2">
    <source>
        <dbReference type="Proteomes" id="UP001501447"/>
    </source>
</evidence>
<comment type="caution">
    <text evidence="1">The sequence shown here is derived from an EMBL/GenBank/DDBJ whole genome shotgun (WGS) entry which is preliminary data.</text>
</comment>
<sequence>MQHRAIALTAEWGTTLVVSQVREWARDQRAQETALRTLRSGEMYLFGVANRGVLYELTARPLQLVLPPAEGTAVHRPASAGGPS</sequence>
<proteinExistence type="predicted"/>
<gene>
    <name evidence="1" type="ORF">GCM10009863_20740</name>
</gene>
<dbReference type="EMBL" id="BAAARJ010000006">
    <property type="protein sequence ID" value="GAA2607158.1"/>
    <property type="molecule type" value="Genomic_DNA"/>
</dbReference>
<name>A0ABN3PZ00_9ACTN</name>
<keyword evidence="2" id="KW-1185">Reference proteome</keyword>
<evidence type="ECO:0000313" key="1">
    <source>
        <dbReference type="EMBL" id="GAA2607158.1"/>
    </source>
</evidence>